<evidence type="ECO:0000313" key="3">
    <source>
        <dbReference type="Proteomes" id="UP001153404"/>
    </source>
</evidence>
<feature type="region of interest" description="Disordered" evidence="1">
    <location>
        <begin position="44"/>
        <end position="76"/>
    </location>
</feature>
<dbReference type="EMBL" id="JAPDIA010000007">
    <property type="protein sequence ID" value="MDG0811924.1"/>
    <property type="molecule type" value="Genomic_DNA"/>
</dbReference>
<proteinExistence type="predicted"/>
<protein>
    <submittedName>
        <fullName evidence="2">Uncharacterized protein</fullName>
    </submittedName>
</protein>
<keyword evidence="3" id="KW-1185">Reference proteome</keyword>
<comment type="caution">
    <text evidence="2">The sequence shown here is derived from an EMBL/GenBank/DDBJ whole genome shotgun (WGS) entry which is preliminary data.</text>
</comment>
<reference evidence="2" key="1">
    <citation type="submission" date="2022-10" db="EMBL/GenBank/DDBJ databases">
        <title>Comparative genomic analysis of Cohnella hashimotonis sp. nov., isolated from the International Space Station.</title>
        <authorList>
            <person name="Simpson A."/>
            <person name="Venkateswaran K."/>
        </authorList>
    </citation>
    <scope>NUCLEOTIDE SEQUENCE</scope>
    <source>
        <strain evidence="2">DSM 28161</strain>
    </source>
</reference>
<feature type="compositionally biased region" description="Basic and acidic residues" evidence="1">
    <location>
        <begin position="49"/>
        <end position="68"/>
    </location>
</feature>
<dbReference type="AlphaFoldDB" id="A0A9X4KVI5"/>
<sequence>MNRRLIAVLVMLLGVVFLVRPYESHAETKMQKIERELKEIQAQMNAAAESKKEAERRSEDLTNKKDAGQDGYVYAA</sequence>
<organism evidence="2 3">
    <name type="scientific">Cohnella rhizosphaerae</name>
    <dbReference type="NCBI Taxonomy" id="1457232"/>
    <lineage>
        <taxon>Bacteria</taxon>
        <taxon>Bacillati</taxon>
        <taxon>Bacillota</taxon>
        <taxon>Bacilli</taxon>
        <taxon>Bacillales</taxon>
        <taxon>Paenibacillaceae</taxon>
        <taxon>Cohnella</taxon>
    </lineage>
</organism>
<accession>A0A9X4KVI5</accession>
<dbReference type="RefSeq" id="WP_277534827.1">
    <property type="nucleotide sequence ID" value="NZ_JAPDIA010000007.1"/>
</dbReference>
<evidence type="ECO:0000256" key="1">
    <source>
        <dbReference type="SAM" id="MobiDB-lite"/>
    </source>
</evidence>
<dbReference type="Proteomes" id="UP001153404">
    <property type="component" value="Unassembled WGS sequence"/>
</dbReference>
<evidence type="ECO:0000313" key="2">
    <source>
        <dbReference type="EMBL" id="MDG0811924.1"/>
    </source>
</evidence>
<gene>
    <name evidence="2" type="ORF">OMP40_23040</name>
</gene>
<name>A0A9X4KVI5_9BACL</name>